<reference evidence="2 3" key="2">
    <citation type="submission" date="2018-11" db="EMBL/GenBank/DDBJ databases">
        <authorList>
            <consortium name="Pathogen Informatics"/>
        </authorList>
    </citation>
    <scope>NUCLEOTIDE SEQUENCE [LARGE SCALE GENOMIC DNA]</scope>
</reference>
<evidence type="ECO:0000256" key="1">
    <source>
        <dbReference type="SAM" id="MobiDB-lite"/>
    </source>
</evidence>
<dbReference type="AlphaFoldDB" id="A0A183J608"/>
<accession>A0A183J608</accession>
<protein>
    <submittedName>
        <fullName evidence="4">DUF632 domain-containing protein</fullName>
    </submittedName>
</protein>
<dbReference type="EMBL" id="UZAM01015436">
    <property type="protein sequence ID" value="VDP38989.1"/>
    <property type="molecule type" value="Genomic_DNA"/>
</dbReference>
<sequence>MANQGETAFSNGRKKNAKSVLRDHKDQLEKWDHLVLQDQKGLLEGQENLVYLERITMKEANQDRQAHQDAMEIQVHRVLREQIAKVVHQDFPVLRGQEDDKECQENRLLARLLKVILERLGHQALLDLKAKWALWEKWVRLARLEWMRSTALAQSVSRNTSLSTTTSNRCFRLQTLAWEWVRQCLCKDIWHRWDRIDSDE</sequence>
<name>A0A183J608_9BILA</name>
<reference evidence="4" key="1">
    <citation type="submission" date="2016-06" db="UniProtKB">
        <authorList>
            <consortium name="WormBaseParasite"/>
        </authorList>
    </citation>
    <scope>IDENTIFICATION</scope>
</reference>
<feature type="region of interest" description="Disordered" evidence="1">
    <location>
        <begin position="1"/>
        <end position="21"/>
    </location>
</feature>
<feature type="compositionally biased region" description="Polar residues" evidence="1">
    <location>
        <begin position="1"/>
        <end position="10"/>
    </location>
</feature>
<dbReference type="WBParaSite" id="SBAD_0001169001-mRNA-1">
    <property type="protein sequence ID" value="SBAD_0001169001-mRNA-1"/>
    <property type="gene ID" value="SBAD_0001169001"/>
</dbReference>
<proteinExistence type="predicted"/>
<evidence type="ECO:0000313" key="2">
    <source>
        <dbReference type="EMBL" id="VDP38989.1"/>
    </source>
</evidence>
<evidence type="ECO:0000313" key="3">
    <source>
        <dbReference type="Proteomes" id="UP000270296"/>
    </source>
</evidence>
<organism evidence="4">
    <name type="scientific">Soboliphyme baturini</name>
    <dbReference type="NCBI Taxonomy" id="241478"/>
    <lineage>
        <taxon>Eukaryota</taxon>
        <taxon>Metazoa</taxon>
        <taxon>Ecdysozoa</taxon>
        <taxon>Nematoda</taxon>
        <taxon>Enoplea</taxon>
        <taxon>Dorylaimia</taxon>
        <taxon>Dioctophymatida</taxon>
        <taxon>Dioctophymatoidea</taxon>
        <taxon>Soboliphymatidae</taxon>
        <taxon>Soboliphyme</taxon>
    </lineage>
</organism>
<dbReference type="Proteomes" id="UP000270296">
    <property type="component" value="Unassembled WGS sequence"/>
</dbReference>
<evidence type="ECO:0000313" key="4">
    <source>
        <dbReference type="WBParaSite" id="SBAD_0001169001-mRNA-1"/>
    </source>
</evidence>
<keyword evidence="3" id="KW-1185">Reference proteome</keyword>
<gene>
    <name evidence="2" type="ORF">SBAD_LOCUS11306</name>
</gene>